<dbReference type="Proteomes" id="UP001313282">
    <property type="component" value="Unassembled WGS sequence"/>
</dbReference>
<proteinExistence type="predicted"/>
<sequence>MVARVPNTLPREREAYRLAKRHPHLQKPSNGPNHPGGVRKHARIGAKRSVTLTGAKFHPLTRTPSHLKIPSSPVLVNPSGPSKATDSSDDEQICISLERMVLETTLDRHMEGSSQNIAAQEALAEILFEKTRYQPSNQNGGLDDDNSLPVVQSHRDLDQQKRLLAIVNHINGDPCIKRVFELRLAIDMFPDGHSVRKNILAIMRDIKDQKITYFPPDTGYLYQAGSMVYRGRMSPAKYNEIVKHASNGEDADYWWETGPRSVDVVRAYFPMQIDGTSSGPEEQPGLVFETNFDEMLEIAGPSWKAG</sequence>
<evidence type="ECO:0000313" key="2">
    <source>
        <dbReference type="EMBL" id="KAK6350814.1"/>
    </source>
</evidence>
<reference evidence="2 3" key="1">
    <citation type="submission" date="2019-10" db="EMBL/GenBank/DDBJ databases">
        <authorList>
            <person name="Palmer J.M."/>
        </authorList>
    </citation>
    <scope>NUCLEOTIDE SEQUENCE [LARGE SCALE GENOMIC DNA]</scope>
    <source>
        <strain evidence="2 3">TWF718</strain>
    </source>
</reference>
<comment type="caution">
    <text evidence="2">The sequence shown here is derived from an EMBL/GenBank/DDBJ whole genome shotgun (WGS) entry which is preliminary data.</text>
</comment>
<accession>A0AAN8RKG0</accession>
<feature type="compositionally biased region" description="Basic residues" evidence="1">
    <location>
        <begin position="37"/>
        <end position="46"/>
    </location>
</feature>
<dbReference type="AlphaFoldDB" id="A0AAN8RKG0"/>
<name>A0AAN8RKG0_9PEZI</name>
<organism evidence="2 3">
    <name type="scientific">Orbilia javanica</name>
    <dbReference type="NCBI Taxonomy" id="47235"/>
    <lineage>
        <taxon>Eukaryota</taxon>
        <taxon>Fungi</taxon>
        <taxon>Dikarya</taxon>
        <taxon>Ascomycota</taxon>
        <taxon>Pezizomycotina</taxon>
        <taxon>Orbiliomycetes</taxon>
        <taxon>Orbiliales</taxon>
        <taxon>Orbiliaceae</taxon>
        <taxon>Orbilia</taxon>
    </lineage>
</organism>
<dbReference type="EMBL" id="JAVHNR010000002">
    <property type="protein sequence ID" value="KAK6350814.1"/>
    <property type="molecule type" value="Genomic_DNA"/>
</dbReference>
<evidence type="ECO:0000256" key="1">
    <source>
        <dbReference type="SAM" id="MobiDB-lite"/>
    </source>
</evidence>
<keyword evidence="3" id="KW-1185">Reference proteome</keyword>
<protein>
    <submittedName>
        <fullName evidence="2">Uncharacterized protein</fullName>
    </submittedName>
</protein>
<gene>
    <name evidence="2" type="ORF">TWF718_004000</name>
</gene>
<feature type="region of interest" description="Disordered" evidence="1">
    <location>
        <begin position="20"/>
        <end position="90"/>
    </location>
</feature>
<evidence type="ECO:0000313" key="3">
    <source>
        <dbReference type="Proteomes" id="UP001313282"/>
    </source>
</evidence>